<feature type="compositionally biased region" description="Basic and acidic residues" evidence="1">
    <location>
        <begin position="254"/>
        <end position="264"/>
    </location>
</feature>
<dbReference type="Proteomes" id="UP001141552">
    <property type="component" value="Unassembled WGS sequence"/>
</dbReference>
<dbReference type="PANTHER" id="PTHR31286">
    <property type="entry name" value="GLYCINE-RICH CELL WALL STRUCTURAL PROTEIN 1.8-LIKE"/>
    <property type="match status" value="1"/>
</dbReference>
<accession>A0A9Q0GD45</accession>
<name>A0A9Q0GD45_9ROSI</name>
<feature type="compositionally biased region" description="Polar residues" evidence="1">
    <location>
        <begin position="272"/>
        <end position="325"/>
    </location>
</feature>
<sequence length="362" mass="38500">MVLGSALVVQPWSAQFSASDGLITKAVIWVHFADLSPARYHPKILSALGGLVGRTIKIDIKTHTAERGKFAKVAVEVDLTKSLKGKVVLDGKAYHVGYEGLPQVCVSSGCVNHPVLACPQRSVGTAPPCASAPTSLTSPPSFSGVAAASPRPQSDEFGAWMNVSRPNSRRPRKEQPPTVSTRVTATNQPTFQGSRYATLSGESTDLDEVTAVPLPEPSVVLKSRDIPLSTFGDYIPNDFPKLARVSPKSTSGHNAKETRKDPKGKGLKHSAPVNSSDITLGPLTNTLAPSVSNSGPSPVTTNGPTQQTYTPNYATSTPSGLTPSETHSVVSFNPNLIQWSSLSLLHLATSPYCPLRHLLPWW</sequence>
<evidence type="ECO:0000313" key="3">
    <source>
        <dbReference type="Proteomes" id="UP001141552"/>
    </source>
</evidence>
<gene>
    <name evidence="2" type="ORF">Tsubulata_009362</name>
</gene>
<reference evidence="2" key="1">
    <citation type="submission" date="2022-02" db="EMBL/GenBank/DDBJ databases">
        <authorList>
            <person name="Henning P.M."/>
            <person name="McCubbin A.G."/>
            <person name="Shore J.S."/>
        </authorList>
    </citation>
    <scope>NUCLEOTIDE SEQUENCE</scope>
    <source>
        <strain evidence="2">F60SS</strain>
        <tissue evidence="2">Leaves</tissue>
    </source>
</reference>
<evidence type="ECO:0000313" key="2">
    <source>
        <dbReference type="EMBL" id="KAJ4848028.1"/>
    </source>
</evidence>
<organism evidence="2 3">
    <name type="scientific">Turnera subulata</name>
    <dbReference type="NCBI Taxonomy" id="218843"/>
    <lineage>
        <taxon>Eukaryota</taxon>
        <taxon>Viridiplantae</taxon>
        <taxon>Streptophyta</taxon>
        <taxon>Embryophyta</taxon>
        <taxon>Tracheophyta</taxon>
        <taxon>Spermatophyta</taxon>
        <taxon>Magnoliopsida</taxon>
        <taxon>eudicotyledons</taxon>
        <taxon>Gunneridae</taxon>
        <taxon>Pentapetalae</taxon>
        <taxon>rosids</taxon>
        <taxon>fabids</taxon>
        <taxon>Malpighiales</taxon>
        <taxon>Passifloraceae</taxon>
        <taxon>Turnera</taxon>
    </lineage>
</organism>
<dbReference type="AlphaFoldDB" id="A0A9Q0GD45"/>
<dbReference type="PANTHER" id="PTHR31286:SF99">
    <property type="entry name" value="DUF4283 DOMAIN-CONTAINING PROTEIN"/>
    <property type="match status" value="1"/>
</dbReference>
<comment type="caution">
    <text evidence="2">The sequence shown here is derived from an EMBL/GenBank/DDBJ whole genome shotgun (WGS) entry which is preliminary data.</text>
</comment>
<evidence type="ECO:0008006" key="4">
    <source>
        <dbReference type="Google" id="ProtNLM"/>
    </source>
</evidence>
<protein>
    <recommendedName>
        <fullName evidence="4">DUF4283 domain-containing protein</fullName>
    </recommendedName>
</protein>
<evidence type="ECO:0000256" key="1">
    <source>
        <dbReference type="SAM" id="MobiDB-lite"/>
    </source>
</evidence>
<feature type="region of interest" description="Disordered" evidence="1">
    <location>
        <begin position="135"/>
        <end position="182"/>
    </location>
</feature>
<keyword evidence="3" id="KW-1185">Reference proteome</keyword>
<feature type="region of interest" description="Disordered" evidence="1">
    <location>
        <begin position="243"/>
        <end position="325"/>
    </location>
</feature>
<reference evidence="2" key="2">
    <citation type="journal article" date="2023" name="Plants (Basel)">
        <title>Annotation of the Turnera subulata (Passifloraceae) Draft Genome Reveals the S-Locus Evolved after the Divergence of Turneroideae from Passifloroideae in a Stepwise Manner.</title>
        <authorList>
            <person name="Henning P.M."/>
            <person name="Roalson E.H."/>
            <person name="Mir W."/>
            <person name="McCubbin A.G."/>
            <person name="Shore J.S."/>
        </authorList>
    </citation>
    <scope>NUCLEOTIDE SEQUENCE</scope>
    <source>
        <strain evidence="2">F60SS</strain>
    </source>
</reference>
<proteinExistence type="predicted"/>
<dbReference type="EMBL" id="JAKUCV010001027">
    <property type="protein sequence ID" value="KAJ4848028.1"/>
    <property type="molecule type" value="Genomic_DNA"/>
</dbReference>
<dbReference type="InterPro" id="IPR040256">
    <property type="entry name" value="At4g02000-like"/>
</dbReference>